<dbReference type="AlphaFoldDB" id="A0A443ZQ88"/>
<comment type="caution">
    <text evidence="2">The sequence shown here is derived from an EMBL/GenBank/DDBJ whole genome shotgun (WGS) entry which is preliminary data.</text>
</comment>
<dbReference type="OrthoDB" id="7028557at2"/>
<reference evidence="2 3" key="1">
    <citation type="submission" date="2018-06" db="EMBL/GenBank/DDBJ databases">
        <title>Bacteria isolated from soil of Wuhan.</title>
        <authorList>
            <person name="Wei X."/>
            <person name="Chunhua H."/>
        </authorList>
    </citation>
    <scope>NUCLEOTIDE SEQUENCE [LARGE SCALE GENOMIC DNA]</scope>
    <source>
        <strain evidence="3">xwS2</strain>
    </source>
</reference>
<evidence type="ECO:0000256" key="1">
    <source>
        <dbReference type="SAM" id="MobiDB-lite"/>
    </source>
</evidence>
<feature type="region of interest" description="Disordered" evidence="1">
    <location>
        <begin position="50"/>
        <end position="72"/>
    </location>
</feature>
<name>A0A443ZQ88_9PSED</name>
<evidence type="ECO:0000313" key="2">
    <source>
        <dbReference type="EMBL" id="RWU21272.1"/>
    </source>
</evidence>
<proteinExistence type="predicted"/>
<accession>A0A443ZQ88</accession>
<organism evidence="2 3">
    <name type="scientific">Pseudomonas alkylphenolica</name>
    <dbReference type="NCBI Taxonomy" id="237609"/>
    <lineage>
        <taxon>Bacteria</taxon>
        <taxon>Pseudomonadati</taxon>
        <taxon>Pseudomonadota</taxon>
        <taxon>Gammaproteobacteria</taxon>
        <taxon>Pseudomonadales</taxon>
        <taxon>Pseudomonadaceae</taxon>
        <taxon>Pseudomonas</taxon>
    </lineage>
</organism>
<dbReference type="EMBL" id="QJRG01000047">
    <property type="protein sequence ID" value="RWU21272.1"/>
    <property type="molecule type" value="Genomic_DNA"/>
</dbReference>
<dbReference type="Proteomes" id="UP000288983">
    <property type="component" value="Unassembled WGS sequence"/>
</dbReference>
<sequence length="72" mass="7813">MTKRDDIPQTYYDGRECRQRGSNKLANPFSAISIKGAWWLAGFNDMDMELTHETQTNGPAAPPAPGSGSLAA</sequence>
<evidence type="ECO:0000313" key="3">
    <source>
        <dbReference type="Proteomes" id="UP000288983"/>
    </source>
</evidence>
<protein>
    <submittedName>
        <fullName evidence="2">Uncharacterized protein</fullName>
    </submittedName>
</protein>
<gene>
    <name evidence="2" type="ORF">DM813_18970</name>
</gene>
<dbReference type="RefSeq" id="WP_128324876.1">
    <property type="nucleotide sequence ID" value="NZ_QJRG01000047.1"/>
</dbReference>